<proteinExistence type="predicted"/>
<name>A0A075AQK4_ROZAC</name>
<dbReference type="EC" id="4.2.1.46" evidence="2"/>
<dbReference type="GO" id="GO:0008460">
    <property type="term" value="F:dTDP-glucose 4,6-dehydratase activity"/>
    <property type="evidence" value="ECO:0007669"/>
    <property type="project" value="UniProtKB-EC"/>
</dbReference>
<keyword evidence="4" id="KW-1185">Reference proteome</keyword>
<gene>
    <name evidence="2" type="ORF">O9G_002279</name>
    <name evidence="3" type="ORF">ROZALSC1DRAFT_28020</name>
</gene>
<dbReference type="Pfam" id="PF16363">
    <property type="entry name" value="GDP_Man_Dehyd"/>
    <property type="match status" value="1"/>
</dbReference>
<dbReference type="Proteomes" id="UP000030755">
    <property type="component" value="Unassembled WGS sequence"/>
</dbReference>
<evidence type="ECO:0000313" key="3">
    <source>
        <dbReference type="EMBL" id="RKP20486.1"/>
    </source>
</evidence>
<reference evidence="5" key="2">
    <citation type="journal article" date="2018" name="Nat. Microbiol.">
        <title>Leveraging single-cell genomics to expand the fungal tree of life.</title>
        <authorList>
            <person name="Ahrendt S.R."/>
            <person name="Quandt C.A."/>
            <person name="Ciobanu D."/>
            <person name="Clum A."/>
            <person name="Salamov A."/>
            <person name="Andreopoulos B."/>
            <person name="Cheng J.F."/>
            <person name="Woyke T."/>
            <person name="Pelin A."/>
            <person name="Henrissat B."/>
            <person name="Reynolds N.K."/>
            <person name="Benny G.L."/>
            <person name="Smith M.E."/>
            <person name="James T.Y."/>
            <person name="Grigoriev I.V."/>
        </authorList>
    </citation>
    <scope>NUCLEOTIDE SEQUENCE [LARGE SCALE GENOMIC DNA]</scope>
    <source>
        <strain evidence="5">CSF55</strain>
    </source>
</reference>
<dbReference type="EMBL" id="ML005056">
    <property type="protein sequence ID" value="RKP20486.1"/>
    <property type="molecule type" value="Genomic_DNA"/>
</dbReference>
<dbReference type="InterPro" id="IPR036291">
    <property type="entry name" value="NAD(P)-bd_dom_sf"/>
</dbReference>
<protein>
    <submittedName>
        <fullName evidence="3">NAD(P)-binding protein</fullName>
    </submittedName>
    <submittedName>
        <fullName evidence="2">NAD-dependent epimerase/dehydratase domain-containing protein</fullName>
        <ecNumber evidence="2">4.2.1.46</ecNumber>
    </submittedName>
</protein>
<dbReference type="InterPro" id="IPR016040">
    <property type="entry name" value="NAD(P)-bd_dom"/>
</dbReference>
<dbReference type="OMA" id="NFAAQSM"/>
<organism evidence="2 4">
    <name type="scientific">Rozella allomycis (strain CSF55)</name>
    <dbReference type="NCBI Taxonomy" id="988480"/>
    <lineage>
        <taxon>Eukaryota</taxon>
        <taxon>Fungi</taxon>
        <taxon>Fungi incertae sedis</taxon>
        <taxon>Cryptomycota</taxon>
        <taxon>Cryptomycota incertae sedis</taxon>
        <taxon>Rozella</taxon>
    </lineage>
</organism>
<reference evidence="3" key="3">
    <citation type="submission" date="2018-08" db="EMBL/GenBank/DDBJ databases">
        <title>Leveraging single-cell genomics to expand the Fungal Tree of Life.</title>
        <authorList>
            <consortium name="DOE Joint Genome Institute"/>
            <person name="Ahrendt S.R."/>
            <person name="Quandt C.A."/>
            <person name="Ciobanu D."/>
            <person name="Clum A."/>
            <person name="Salamov A."/>
            <person name="Andreopoulos B."/>
            <person name="Cheng J.-F."/>
            <person name="Woyke T."/>
            <person name="Pelin A."/>
            <person name="Henrissat B."/>
            <person name="Reynolds N."/>
            <person name="Benny G.L."/>
            <person name="Smith M.E."/>
            <person name="James T.Y."/>
            <person name="Grigoriev I.V."/>
        </authorList>
    </citation>
    <scope>NUCLEOTIDE SEQUENCE</scope>
    <source>
        <strain evidence="3">CSF55</strain>
    </source>
</reference>
<dbReference type="SUPFAM" id="SSF51735">
    <property type="entry name" value="NAD(P)-binding Rossmann-fold domains"/>
    <property type="match status" value="1"/>
</dbReference>
<dbReference type="Gene3D" id="3.90.25.10">
    <property type="entry name" value="UDP-galactose 4-epimerase, domain 1"/>
    <property type="match status" value="1"/>
</dbReference>
<dbReference type="Proteomes" id="UP000281549">
    <property type="component" value="Unassembled WGS sequence"/>
</dbReference>
<feature type="domain" description="NAD(P)-binding" evidence="1">
    <location>
        <begin position="2"/>
        <end position="212"/>
    </location>
</feature>
<evidence type="ECO:0000313" key="2">
    <source>
        <dbReference type="EMBL" id="EPZ32503.1"/>
    </source>
</evidence>
<dbReference type="PANTHER" id="PTHR43000">
    <property type="entry name" value="DTDP-D-GLUCOSE 4,6-DEHYDRATASE-RELATED"/>
    <property type="match status" value="1"/>
</dbReference>
<dbReference type="OrthoDB" id="331544at2759"/>
<reference evidence="2 4" key="1">
    <citation type="journal article" date="2013" name="Curr. Biol.">
        <title>Shared signatures of parasitism and phylogenomics unite Cryptomycota and microsporidia.</title>
        <authorList>
            <person name="James T.Y."/>
            <person name="Pelin A."/>
            <person name="Bonen L."/>
            <person name="Ahrendt S."/>
            <person name="Sain D."/>
            <person name="Corradi N."/>
            <person name="Stajich J.E."/>
        </authorList>
    </citation>
    <scope>NUCLEOTIDE SEQUENCE [LARGE SCALE GENOMIC DNA]</scope>
    <source>
        <strain evidence="2 4">CSF55</strain>
        <strain evidence="2 4">CSF55</strain>
    </source>
</reference>
<accession>A0A075AQK4</accession>
<dbReference type="EMBL" id="KE561145">
    <property type="protein sequence ID" value="EPZ32503.1"/>
    <property type="molecule type" value="Genomic_DNA"/>
</dbReference>
<evidence type="ECO:0000313" key="4">
    <source>
        <dbReference type="Proteomes" id="UP000030755"/>
    </source>
</evidence>
<evidence type="ECO:0000259" key="1">
    <source>
        <dbReference type="Pfam" id="PF16363"/>
    </source>
</evidence>
<dbReference type="Gene3D" id="3.40.50.720">
    <property type="entry name" value="NAD(P)-binding Rossmann-like Domain"/>
    <property type="match status" value="1"/>
</dbReference>
<dbReference type="AlphaFoldDB" id="A0A075AQK4"/>
<evidence type="ECO:0000313" key="5">
    <source>
        <dbReference type="Proteomes" id="UP000281549"/>
    </source>
</evidence>
<dbReference type="STRING" id="988480.A0A075AQK4"/>
<keyword evidence="2" id="KW-0456">Lyase</keyword>
<sequence length="225" mass="26282">MNNVIATQNLLEECKKQSNLEKIIFLSTDEVYGESSLSLPIGHKEDATLNPTNPYAASKAAAECLMNAYRISYKLPIIITRSNNVYGPGQYPEKIIPKFIKNILNGDKWYIILRFLTVIFTRSYIFVNDLIDALQLIMEKGDSFIYNIGTNFEISNKELALALLSHFHLSDDHLEYTCDRVYNDCRYLLDYQKITILGWKFKITFEQGLTETIEWYKHNLNKWWR</sequence>
<dbReference type="HOGENOM" id="CLU_007383_16_0_1"/>